<accession>A0A5C6BUJ4</accession>
<feature type="region of interest" description="Disordered" evidence="1">
    <location>
        <begin position="1"/>
        <end position="86"/>
    </location>
</feature>
<feature type="compositionally biased region" description="Polar residues" evidence="1">
    <location>
        <begin position="41"/>
        <end position="61"/>
    </location>
</feature>
<reference evidence="2 3" key="1">
    <citation type="journal article" date="2020" name="Antonie Van Leeuwenhoek">
        <title>Rhodopirellula heiligendammensis sp. nov., Rhodopirellula pilleata sp. nov., and Rhodopirellula solitaria sp. nov. isolated from natural or artificial marine surfaces in Northern Germany and California, USA, and emended description of the genus Rhodopirellula.</title>
        <authorList>
            <person name="Kallscheuer N."/>
            <person name="Wiegand S."/>
            <person name="Jogler M."/>
            <person name="Boedeker C."/>
            <person name="Peeters S.H."/>
            <person name="Rast P."/>
            <person name="Heuer A."/>
            <person name="Jetten M.S.M."/>
            <person name="Rohde M."/>
            <person name="Jogler C."/>
        </authorList>
    </citation>
    <scope>NUCLEOTIDE SEQUENCE [LARGE SCALE GENOMIC DNA]</scope>
    <source>
        <strain evidence="2 3">Poly21</strain>
    </source>
</reference>
<dbReference type="AlphaFoldDB" id="A0A5C6BUJ4"/>
<protein>
    <submittedName>
        <fullName evidence="2">Uncharacterized protein</fullName>
    </submittedName>
</protein>
<dbReference type="Proteomes" id="UP000319908">
    <property type="component" value="Unassembled WGS sequence"/>
</dbReference>
<feature type="compositionally biased region" description="Basic and acidic residues" evidence="1">
    <location>
        <begin position="68"/>
        <end position="80"/>
    </location>
</feature>
<dbReference type="EMBL" id="SJPU01000002">
    <property type="protein sequence ID" value="TWU15718.1"/>
    <property type="molecule type" value="Genomic_DNA"/>
</dbReference>
<organism evidence="2 3">
    <name type="scientific">Allorhodopirellula heiligendammensis</name>
    <dbReference type="NCBI Taxonomy" id="2714739"/>
    <lineage>
        <taxon>Bacteria</taxon>
        <taxon>Pseudomonadati</taxon>
        <taxon>Planctomycetota</taxon>
        <taxon>Planctomycetia</taxon>
        <taxon>Pirellulales</taxon>
        <taxon>Pirellulaceae</taxon>
        <taxon>Allorhodopirellula</taxon>
    </lineage>
</organism>
<sequence>MRVHSGEEHDSSSRSKDESHHTWKLRSKSSLGGGMVGGQTRAKSSARSPSGQIIVTPTSQYKPAPPTLRDDDPPFSEKRLHAPVLG</sequence>
<evidence type="ECO:0000256" key="1">
    <source>
        <dbReference type="SAM" id="MobiDB-lite"/>
    </source>
</evidence>
<gene>
    <name evidence="2" type="ORF">Poly21_29150</name>
</gene>
<proteinExistence type="predicted"/>
<evidence type="ECO:0000313" key="2">
    <source>
        <dbReference type="EMBL" id="TWU15718.1"/>
    </source>
</evidence>
<comment type="caution">
    <text evidence="2">The sequence shown here is derived from an EMBL/GenBank/DDBJ whole genome shotgun (WGS) entry which is preliminary data.</text>
</comment>
<feature type="compositionally biased region" description="Basic and acidic residues" evidence="1">
    <location>
        <begin position="1"/>
        <end position="21"/>
    </location>
</feature>
<keyword evidence="3" id="KW-1185">Reference proteome</keyword>
<name>A0A5C6BUJ4_9BACT</name>
<evidence type="ECO:0000313" key="3">
    <source>
        <dbReference type="Proteomes" id="UP000319908"/>
    </source>
</evidence>